<dbReference type="GO" id="GO:0046930">
    <property type="term" value="C:pore complex"/>
    <property type="evidence" value="ECO:0007669"/>
    <property type="project" value="UniProtKB-KW"/>
</dbReference>
<evidence type="ECO:0000256" key="7">
    <source>
        <dbReference type="ARBA" id="ARBA00023065"/>
    </source>
</evidence>
<feature type="chain" id="PRO_5012874721" description="Porin domain-containing protein" evidence="11">
    <location>
        <begin position="21"/>
        <end position="331"/>
    </location>
</feature>
<dbReference type="SUPFAM" id="SSF56935">
    <property type="entry name" value="Porins"/>
    <property type="match status" value="1"/>
</dbReference>
<evidence type="ECO:0000313" key="14">
    <source>
        <dbReference type="Proteomes" id="UP000197535"/>
    </source>
</evidence>
<evidence type="ECO:0000256" key="6">
    <source>
        <dbReference type="ARBA" id="ARBA00022729"/>
    </source>
</evidence>
<dbReference type="GO" id="GO:0009279">
    <property type="term" value="C:cell outer membrane"/>
    <property type="evidence" value="ECO:0007669"/>
    <property type="project" value="UniProtKB-SubCell"/>
</dbReference>
<protein>
    <recommendedName>
        <fullName evidence="12">Porin domain-containing protein</fullName>
    </recommendedName>
</protein>
<dbReference type="GO" id="GO:0034220">
    <property type="term" value="P:monoatomic ion transmembrane transport"/>
    <property type="evidence" value="ECO:0007669"/>
    <property type="project" value="InterPro"/>
</dbReference>
<dbReference type="PRINTS" id="PR00182">
    <property type="entry name" value="ECOLNEIPORIN"/>
</dbReference>
<name>A0A254TH13_9BURK</name>
<evidence type="ECO:0000256" key="2">
    <source>
        <dbReference type="ARBA" id="ARBA00011233"/>
    </source>
</evidence>
<dbReference type="OrthoDB" id="5289162at2"/>
<comment type="subunit">
    <text evidence="2">Homotrimer.</text>
</comment>
<keyword evidence="7" id="KW-0406">Ion transport</keyword>
<dbReference type="CDD" id="cd00342">
    <property type="entry name" value="gram_neg_porins"/>
    <property type="match status" value="1"/>
</dbReference>
<keyword evidence="6 11" id="KW-0732">Signal</keyword>
<dbReference type="InterPro" id="IPR050298">
    <property type="entry name" value="Gram-neg_bact_OMP"/>
</dbReference>
<keyword evidence="4" id="KW-1134">Transmembrane beta strand</keyword>
<dbReference type="InterPro" id="IPR023614">
    <property type="entry name" value="Porin_dom_sf"/>
</dbReference>
<dbReference type="InterPro" id="IPR002299">
    <property type="entry name" value="Porin_Neis"/>
</dbReference>
<feature type="domain" description="Porin" evidence="12">
    <location>
        <begin position="7"/>
        <end position="314"/>
    </location>
</feature>
<evidence type="ECO:0000256" key="8">
    <source>
        <dbReference type="ARBA" id="ARBA00023114"/>
    </source>
</evidence>
<proteinExistence type="predicted"/>
<evidence type="ECO:0000256" key="11">
    <source>
        <dbReference type="SAM" id="SignalP"/>
    </source>
</evidence>
<keyword evidence="3" id="KW-0813">Transport</keyword>
<evidence type="ECO:0000256" key="5">
    <source>
        <dbReference type="ARBA" id="ARBA00022692"/>
    </source>
</evidence>
<dbReference type="InterPro" id="IPR001702">
    <property type="entry name" value="Porin_Gram-ve"/>
</dbReference>
<evidence type="ECO:0000256" key="9">
    <source>
        <dbReference type="ARBA" id="ARBA00023136"/>
    </source>
</evidence>
<reference evidence="13 14" key="1">
    <citation type="submission" date="2016-02" db="EMBL/GenBank/DDBJ databases">
        <authorList>
            <person name="Wen L."/>
            <person name="He K."/>
            <person name="Yang H."/>
        </authorList>
    </citation>
    <scope>NUCLEOTIDE SEQUENCE [LARGE SCALE GENOMIC DNA]</scope>
    <source>
        <strain evidence="13 14">TSA40</strain>
    </source>
</reference>
<evidence type="ECO:0000256" key="10">
    <source>
        <dbReference type="ARBA" id="ARBA00023237"/>
    </source>
</evidence>
<gene>
    <name evidence="13" type="ORF">AYR66_22975</name>
</gene>
<dbReference type="AlphaFoldDB" id="A0A254TH13"/>
<dbReference type="GO" id="GO:0015288">
    <property type="term" value="F:porin activity"/>
    <property type="evidence" value="ECO:0007669"/>
    <property type="project" value="UniProtKB-KW"/>
</dbReference>
<dbReference type="PANTHER" id="PTHR34501:SF9">
    <property type="entry name" value="MAJOR OUTER MEMBRANE PROTEIN P.IA"/>
    <property type="match status" value="1"/>
</dbReference>
<evidence type="ECO:0000313" key="13">
    <source>
        <dbReference type="EMBL" id="OWW21930.1"/>
    </source>
</evidence>
<dbReference type="PRINTS" id="PR00184">
    <property type="entry name" value="NEISSPPORIN"/>
</dbReference>
<dbReference type="Proteomes" id="UP000197535">
    <property type="component" value="Unassembled WGS sequence"/>
</dbReference>
<comment type="caution">
    <text evidence="13">The sequence shown here is derived from an EMBL/GenBank/DDBJ whole genome shotgun (WGS) entry which is preliminary data.</text>
</comment>
<dbReference type="RefSeq" id="WP_088708764.1">
    <property type="nucleotide sequence ID" value="NZ_LSTO01000001.1"/>
</dbReference>
<evidence type="ECO:0000256" key="3">
    <source>
        <dbReference type="ARBA" id="ARBA00022448"/>
    </source>
</evidence>
<evidence type="ECO:0000256" key="4">
    <source>
        <dbReference type="ARBA" id="ARBA00022452"/>
    </source>
</evidence>
<evidence type="ECO:0000259" key="12">
    <source>
        <dbReference type="Pfam" id="PF13609"/>
    </source>
</evidence>
<keyword evidence="14" id="KW-1185">Reference proteome</keyword>
<organism evidence="13 14">
    <name type="scientific">Noviherbaspirillum denitrificans</name>
    <dbReference type="NCBI Taxonomy" id="1968433"/>
    <lineage>
        <taxon>Bacteria</taxon>
        <taxon>Pseudomonadati</taxon>
        <taxon>Pseudomonadota</taxon>
        <taxon>Betaproteobacteria</taxon>
        <taxon>Burkholderiales</taxon>
        <taxon>Oxalobacteraceae</taxon>
        <taxon>Noviherbaspirillum</taxon>
    </lineage>
</organism>
<dbReference type="InterPro" id="IPR033900">
    <property type="entry name" value="Gram_neg_porin_domain"/>
</dbReference>
<dbReference type="Pfam" id="PF13609">
    <property type="entry name" value="Porin_4"/>
    <property type="match status" value="1"/>
</dbReference>
<feature type="signal peptide" evidence="11">
    <location>
        <begin position="1"/>
        <end position="20"/>
    </location>
</feature>
<sequence>MKKSLLALAVLGAFAGAASAQTNVTIYGVADVGIQRSDTNAPGSQALWSMNSGIQSGSRIGFKGSEDLGGGLSAIFQLENGFGIDTGALGAANTLFNRQAFVGLKGGFGAVTFGRQYSPFHIAVDTIDPFETGMAGDASGPFGNLAGYPIRVSNAIAYSAPAMGGLSASAIYGLGEVAGSQGAGRQIGVGAGYANGPLNVQFAYHTSDLRATAAAADADAKKLYLGAKFNFGVANLHAAFGNSEAETAAATTKARNYMLGVSAPVGAGTILASWNRTDFRTANANSDLYAIGYTHALSKRTNLYTSYGRTNNDAVLGADANVFNVGVRHKF</sequence>
<dbReference type="PANTHER" id="PTHR34501">
    <property type="entry name" value="PROTEIN YDDL-RELATED"/>
    <property type="match status" value="1"/>
</dbReference>
<evidence type="ECO:0000256" key="1">
    <source>
        <dbReference type="ARBA" id="ARBA00004571"/>
    </source>
</evidence>
<keyword evidence="10" id="KW-0998">Cell outer membrane</keyword>
<dbReference type="EMBL" id="LSTO01000001">
    <property type="protein sequence ID" value="OWW21930.1"/>
    <property type="molecule type" value="Genomic_DNA"/>
</dbReference>
<accession>A0A254TH13</accession>
<keyword evidence="8" id="KW-0626">Porin</keyword>
<dbReference type="Gene3D" id="2.40.160.10">
    <property type="entry name" value="Porin"/>
    <property type="match status" value="1"/>
</dbReference>
<keyword evidence="9" id="KW-0472">Membrane</keyword>
<keyword evidence="5" id="KW-0812">Transmembrane</keyword>
<comment type="subcellular location">
    <subcellularLocation>
        <location evidence="1">Cell outer membrane</location>
        <topology evidence="1">Multi-pass membrane protein</topology>
    </subcellularLocation>
</comment>